<feature type="region of interest" description="Disordered" evidence="3">
    <location>
        <begin position="243"/>
        <end position="271"/>
    </location>
</feature>
<keyword evidence="6" id="KW-1185">Reference proteome</keyword>
<comment type="caution">
    <text evidence="5">The sequence shown here is derived from an EMBL/GenBank/DDBJ whole genome shotgun (WGS) entry which is preliminary data.</text>
</comment>
<keyword evidence="4" id="KW-0732">Signal</keyword>
<dbReference type="STRING" id="993689.GCA_002077135_01633"/>
<dbReference type="InterPro" id="IPR036770">
    <property type="entry name" value="Ankyrin_rpt-contain_sf"/>
</dbReference>
<dbReference type="AlphaFoldDB" id="A0A4S3KRF0"/>
<gene>
    <name evidence="5" type="ORF">B1806_06830</name>
</gene>
<evidence type="ECO:0000313" key="6">
    <source>
        <dbReference type="Proteomes" id="UP000307749"/>
    </source>
</evidence>
<proteinExistence type="predicted"/>
<protein>
    <submittedName>
        <fullName evidence="5">Uncharacterized protein</fullName>
    </submittedName>
</protein>
<organism evidence="5 6">
    <name type="scientific">Metallibacterium scheffleri</name>
    <dbReference type="NCBI Taxonomy" id="993689"/>
    <lineage>
        <taxon>Bacteria</taxon>
        <taxon>Pseudomonadati</taxon>
        <taxon>Pseudomonadota</taxon>
        <taxon>Gammaproteobacteria</taxon>
        <taxon>Lysobacterales</taxon>
        <taxon>Rhodanobacteraceae</taxon>
        <taxon>Metallibacterium</taxon>
    </lineage>
</organism>
<sequence>MSLQMKRWRSLLALGLMTMIMQTVGCSQVVIGGKSASDVFADPQTLALVNAACAGDIHKIDTLVKQGASVNATGYRDMTVLIWTMECHNHGGAERLLRLGANPNFKMKQSGDMSATWLAAESSDPRWLPMVLAHGGDPNIKAAGGFELALSAAIEQDRMQNVKLLLEHGADVNERYDGSSTAATDAAALAKFDVVEMLLRHGYDYNLQDLANGVDARGVPPGTPVAAARLKVLQMLATKGYRPTPRPKGFVVLPPPPGLSPSSSDSGGGHP</sequence>
<keyword evidence="2" id="KW-0040">ANK repeat</keyword>
<evidence type="ECO:0000256" key="4">
    <source>
        <dbReference type="SAM" id="SignalP"/>
    </source>
</evidence>
<dbReference type="EMBL" id="MWQO01000022">
    <property type="protein sequence ID" value="THD10734.1"/>
    <property type="molecule type" value="Genomic_DNA"/>
</dbReference>
<dbReference type="Gene3D" id="1.25.40.20">
    <property type="entry name" value="Ankyrin repeat-containing domain"/>
    <property type="match status" value="1"/>
</dbReference>
<feature type="chain" id="PRO_5020336331" evidence="4">
    <location>
        <begin position="26"/>
        <end position="271"/>
    </location>
</feature>
<dbReference type="Pfam" id="PF12796">
    <property type="entry name" value="Ank_2"/>
    <property type="match status" value="1"/>
</dbReference>
<reference evidence="5 6" key="1">
    <citation type="submission" date="2017-02" db="EMBL/GenBank/DDBJ databases">
        <title>Whole genome sequencing of Metallibacterium scheffleri DSM 24874 (T).</title>
        <authorList>
            <person name="Kumar S."/>
            <person name="Patil P."/>
            <person name="Patil P.B."/>
        </authorList>
    </citation>
    <scope>NUCLEOTIDE SEQUENCE [LARGE SCALE GENOMIC DNA]</scope>
    <source>
        <strain evidence="5 6">DSM 24874</strain>
    </source>
</reference>
<accession>A0A4S3KRF0</accession>
<dbReference type="PANTHER" id="PTHR24198">
    <property type="entry name" value="ANKYRIN REPEAT AND PROTEIN KINASE DOMAIN-CONTAINING PROTEIN"/>
    <property type="match status" value="1"/>
</dbReference>
<dbReference type="SUPFAM" id="SSF48403">
    <property type="entry name" value="Ankyrin repeat"/>
    <property type="match status" value="1"/>
</dbReference>
<dbReference type="PANTHER" id="PTHR24198:SF165">
    <property type="entry name" value="ANKYRIN REPEAT-CONTAINING PROTEIN-RELATED"/>
    <property type="match status" value="1"/>
</dbReference>
<dbReference type="SMART" id="SM00248">
    <property type="entry name" value="ANK"/>
    <property type="match status" value="5"/>
</dbReference>
<evidence type="ECO:0000313" key="5">
    <source>
        <dbReference type="EMBL" id="THD10734.1"/>
    </source>
</evidence>
<keyword evidence="1" id="KW-0677">Repeat</keyword>
<name>A0A4S3KRF0_9GAMM</name>
<dbReference type="Proteomes" id="UP000307749">
    <property type="component" value="Unassembled WGS sequence"/>
</dbReference>
<evidence type="ECO:0000256" key="3">
    <source>
        <dbReference type="SAM" id="MobiDB-lite"/>
    </source>
</evidence>
<evidence type="ECO:0000256" key="2">
    <source>
        <dbReference type="ARBA" id="ARBA00023043"/>
    </source>
</evidence>
<dbReference type="InterPro" id="IPR002110">
    <property type="entry name" value="Ankyrin_rpt"/>
</dbReference>
<feature type="signal peptide" evidence="4">
    <location>
        <begin position="1"/>
        <end position="25"/>
    </location>
</feature>
<evidence type="ECO:0000256" key="1">
    <source>
        <dbReference type="ARBA" id="ARBA00022737"/>
    </source>
</evidence>
<dbReference type="RefSeq" id="WP_081127001.1">
    <property type="nucleotide sequence ID" value="NZ_LDOS01000002.1"/>
</dbReference>